<dbReference type="AlphaFoldDB" id="A0A2S1T232"/>
<evidence type="ECO:0000313" key="3">
    <source>
        <dbReference type="Proteomes" id="UP000244900"/>
    </source>
</evidence>
<dbReference type="Proteomes" id="UP000244900">
    <property type="component" value="Chromosome"/>
</dbReference>
<dbReference type="RefSeq" id="WP_108908593.1">
    <property type="nucleotide sequence ID" value="NZ_CP029188.1"/>
</dbReference>
<protein>
    <submittedName>
        <fullName evidence="2">Uncharacterized protein</fullName>
    </submittedName>
</protein>
<evidence type="ECO:0000256" key="1">
    <source>
        <dbReference type="SAM" id="MobiDB-lite"/>
    </source>
</evidence>
<feature type="region of interest" description="Disordered" evidence="1">
    <location>
        <begin position="21"/>
        <end position="40"/>
    </location>
</feature>
<dbReference type="GO" id="GO:0006310">
    <property type="term" value="P:DNA recombination"/>
    <property type="evidence" value="ECO:0007669"/>
    <property type="project" value="InterPro"/>
</dbReference>
<reference evidence="2 3" key="1">
    <citation type="submission" date="2018-05" db="EMBL/GenBank/DDBJ databases">
        <title>Complete genome sequence of sponge-derived Streptomyces sp. HNM0039.</title>
        <authorList>
            <person name="Huang X."/>
            <person name="Zhou S."/>
        </authorList>
    </citation>
    <scope>NUCLEOTIDE SEQUENCE [LARGE SCALE GENOMIC DNA]</scope>
    <source>
        <strain evidence="2 3">HNM0039</strain>
    </source>
</reference>
<dbReference type="OrthoDB" id="3237255at2"/>
<accession>A0A2S1T232</accession>
<dbReference type="Gene3D" id="3.30.1330.70">
    <property type="entry name" value="Holliday junction resolvase RusA"/>
    <property type="match status" value="1"/>
</dbReference>
<dbReference type="SUPFAM" id="SSF103084">
    <property type="entry name" value="Holliday junction resolvase RusA"/>
    <property type="match status" value="1"/>
</dbReference>
<proteinExistence type="predicted"/>
<sequence>MVFRLSAKEAARYPGLRARLDAQRTPQKQPAKARTAAAGGSSAYVEWEPAEEIGDARHWMLDLPDMELINANEVRRWHWGKERRVAASIREATAVLARSLKVPRLTLARVVYVVHPKARTRVFDPSNWALSAKAAVDGLQDAGVFEDDNASVVTGVDPRAGQRQHGAQIRMSLVIIDQGRGEEQ</sequence>
<dbReference type="GO" id="GO:0000287">
    <property type="term" value="F:magnesium ion binding"/>
    <property type="evidence" value="ECO:0007669"/>
    <property type="project" value="InterPro"/>
</dbReference>
<dbReference type="EMBL" id="CP029188">
    <property type="protein sequence ID" value="AWI32725.1"/>
    <property type="molecule type" value="Genomic_DNA"/>
</dbReference>
<organism evidence="2 3">
    <name type="scientific">Streptomyces tirandamycinicus</name>
    <dbReference type="NCBI Taxonomy" id="2174846"/>
    <lineage>
        <taxon>Bacteria</taxon>
        <taxon>Bacillati</taxon>
        <taxon>Actinomycetota</taxon>
        <taxon>Actinomycetes</taxon>
        <taxon>Kitasatosporales</taxon>
        <taxon>Streptomycetaceae</taxon>
        <taxon>Streptomyces</taxon>
    </lineage>
</organism>
<keyword evidence="3" id="KW-1185">Reference proteome</keyword>
<gene>
    <name evidence="2" type="ORF">DDW44_30905</name>
</gene>
<dbReference type="InterPro" id="IPR036614">
    <property type="entry name" value="RusA-like_sf"/>
</dbReference>
<dbReference type="GO" id="GO:0006281">
    <property type="term" value="P:DNA repair"/>
    <property type="evidence" value="ECO:0007669"/>
    <property type="project" value="InterPro"/>
</dbReference>
<name>A0A2S1T232_9ACTN</name>
<evidence type="ECO:0000313" key="2">
    <source>
        <dbReference type="EMBL" id="AWI32725.1"/>
    </source>
</evidence>
<dbReference type="KEGG" id="stir:DDW44_30905"/>